<dbReference type="EMBL" id="FMZO01000005">
    <property type="protein sequence ID" value="SDC97849.1"/>
    <property type="molecule type" value="Genomic_DNA"/>
</dbReference>
<dbReference type="PROSITE" id="PS51257">
    <property type="entry name" value="PROKAR_LIPOPROTEIN"/>
    <property type="match status" value="1"/>
</dbReference>
<dbReference type="STRING" id="1285928.SAMN04487894_10589"/>
<dbReference type="OrthoDB" id="9806233at2"/>
<dbReference type="Gene3D" id="2.60.120.560">
    <property type="entry name" value="Exo-inulinase, domain 1"/>
    <property type="match status" value="1"/>
</dbReference>
<gene>
    <name evidence="2" type="ORF">SAMN04487894_10589</name>
</gene>
<dbReference type="InterPro" id="IPR010496">
    <property type="entry name" value="AL/BT2_dom"/>
</dbReference>
<accession>A0A1G6QZP4</accession>
<evidence type="ECO:0000313" key="3">
    <source>
        <dbReference type="Proteomes" id="UP000198757"/>
    </source>
</evidence>
<keyword evidence="3" id="KW-1185">Reference proteome</keyword>
<dbReference type="Proteomes" id="UP000198757">
    <property type="component" value="Unassembled WGS sequence"/>
</dbReference>
<evidence type="ECO:0000313" key="2">
    <source>
        <dbReference type="EMBL" id="SDC97849.1"/>
    </source>
</evidence>
<dbReference type="AlphaFoldDB" id="A0A1G6QZP4"/>
<evidence type="ECO:0000259" key="1">
    <source>
        <dbReference type="Pfam" id="PF06439"/>
    </source>
</evidence>
<proteinExistence type="predicted"/>
<sequence length="229" mass="25938">MIFMKRFFLLLPAGLLLFGCSSKLNRSRTGEDAFTLSKQEKKEGYVSLFDGRTLSHWIDRNHQYEVADGAIVKKIKGYGNLYSAKEYHDFVLRFEFLLTPAANNGLGIRHKLADGATGYDGMELQILDNDAAPYKDLKPYQYHGSLYGYVPAKREGLKPAGQWNNQEVQVQGYKVKIVLNGETILDTDIKNLPAAALAKDPKLLYEKGHIAFLGHDSEIRIRNIRVREL</sequence>
<dbReference type="Pfam" id="PF06439">
    <property type="entry name" value="3keto-disac_hyd"/>
    <property type="match status" value="1"/>
</dbReference>
<reference evidence="3" key="1">
    <citation type="submission" date="2016-10" db="EMBL/GenBank/DDBJ databases">
        <authorList>
            <person name="Varghese N."/>
            <person name="Submissions S."/>
        </authorList>
    </citation>
    <scope>NUCLEOTIDE SEQUENCE [LARGE SCALE GENOMIC DNA]</scope>
    <source>
        <strain evidence="3">DSM 25811 / CCM 8410 / LMG 26954 / E90</strain>
    </source>
</reference>
<name>A0A1G6QZP4_NIADE</name>
<dbReference type="GO" id="GO:0016787">
    <property type="term" value="F:hydrolase activity"/>
    <property type="evidence" value="ECO:0007669"/>
    <property type="project" value="InterPro"/>
</dbReference>
<protein>
    <recommendedName>
        <fullName evidence="1">3-keto-alpha-glucoside-1,2-lyase/3-keto-2-hydroxy-glucal hydratase domain-containing protein</fullName>
    </recommendedName>
</protein>
<organism evidence="2 3">
    <name type="scientific">Niabella drilacis (strain DSM 25811 / CCM 8410 / CCUG 62505 / LMG 26954 / E90)</name>
    <dbReference type="NCBI Taxonomy" id="1285928"/>
    <lineage>
        <taxon>Bacteria</taxon>
        <taxon>Pseudomonadati</taxon>
        <taxon>Bacteroidota</taxon>
        <taxon>Chitinophagia</taxon>
        <taxon>Chitinophagales</taxon>
        <taxon>Chitinophagaceae</taxon>
        <taxon>Niabella</taxon>
    </lineage>
</organism>
<feature type="domain" description="3-keto-alpha-glucoside-1,2-lyase/3-keto-2-hydroxy-glucal hydratase" evidence="1">
    <location>
        <begin position="44"/>
        <end position="227"/>
    </location>
</feature>